<gene>
    <name evidence="6" type="primary">menD</name>
    <name evidence="8" type="ORF">SERN_0624</name>
</gene>
<keyword evidence="5 6" id="KW-0464">Manganese</keyword>
<dbReference type="Pfam" id="PF02776">
    <property type="entry name" value="TPP_enzyme_N"/>
    <property type="match status" value="1"/>
</dbReference>
<reference evidence="8 9" key="1">
    <citation type="submission" date="2018-11" db="EMBL/GenBank/DDBJ databases">
        <title>Complete genome sequencing of the Actinobacteria Serinibacter sp. K3-2.</title>
        <authorList>
            <person name="Rakitin A.L."/>
            <person name="Beletsky A.V."/>
            <person name="Mardanov A.V."/>
            <person name="Ravin N.V."/>
            <person name="Gromova A.S."/>
            <person name="Filippova S.N."/>
            <person name="Gal'Chenko V.F."/>
        </authorList>
    </citation>
    <scope>NUCLEOTIDE SEQUENCE [LARGE SCALE GENOMIC DNA]</scope>
    <source>
        <strain evidence="8 9">K3-2</strain>
    </source>
</reference>
<evidence type="ECO:0000256" key="4">
    <source>
        <dbReference type="ARBA" id="ARBA00023052"/>
    </source>
</evidence>
<comment type="similarity">
    <text evidence="6">Belongs to the TPP enzyme family. MenD subfamily.</text>
</comment>
<dbReference type="NCBIfam" id="TIGR00173">
    <property type="entry name" value="menD"/>
    <property type="match status" value="1"/>
</dbReference>
<comment type="catalytic activity">
    <reaction evidence="6">
        <text>isochorismate + 2-oxoglutarate + H(+) = 5-enolpyruvoyl-6-hydroxy-2-succinyl-cyclohex-3-ene-1-carboxylate + CO2</text>
        <dbReference type="Rhea" id="RHEA:25593"/>
        <dbReference type="ChEBI" id="CHEBI:15378"/>
        <dbReference type="ChEBI" id="CHEBI:16526"/>
        <dbReference type="ChEBI" id="CHEBI:16810"/>
        <dbReference type="ChEBI" id="CHEBI:29780"/>
        <dbReference type="ChEBI" id="CHEBI:58818"/>
        <dbReference type="EC" id="2.2.1.9"/>
    </reaction>
</comment>
<dbReference type="EMBL" id="RHPJ01000001">
    <property type="protein sequence ID" value="TGO06432.1"/>
    <property type="molecule type" value="Genomic_DNA"/>
</dbReference>
<keyword evidence="6" id="KW-0474">Menaquinone biosynthesis</keyword>
<dbReference type="InterPro" id="IPR004433">
    <property type="entry name" value="MenaQ_synth_MenD"/>
</dbReference>
<dbReference type="SUPFAM" id="SSF52518">
    <property type="entry name" value="Thiamin diphosphate-binding fold (THDP-binding)"/>
    <property type="match status" value="2"/>
</dbReference>
<dbReference type="HAMAP" id="MF_01659">
    <property type="entry name" value="MenD"/>
    <property type="match status" value="1"/>
</dbReference>
<organism evidence="8 9">
    <name type="scientific">Serinibacter arcticus</name>
    <dbReference type="NCBI Taxonomy" id="1655435"/>
    <lineage>
        <taxon>Bacteria</taxon>
        <taxon>Bacillati</taxon>
        <taxon>Actinomycetota</taxon>
        <taxon>Actinomycetes</taxon>
        <taxon>Micrococcales</taxon>
        <taxon>Beutenbergiaceae</taxon>
        <taxon>Serinibacter</taxon>
    </lineage>
</organism>
<comment type="function">
    <text evidence="6">Catalyzes the thiamine diphosphate-dependent decarboxylation of 2-oxoglutarate and the subsequent addition of the resulting succinic semialdehyde-thiamine pyrophosphate anion to isochorismate to yield 2-succinyl-5-enolpyruvyl-6-hydroxy-3-cyclohexene-1-carboxylate (SEPHCHC).</text>
</comment>
<dbReference type="AlphaFoldDB" id="A0A4Z1E6V4"/>
<evidence type="ECO:0000256" key="6">
    <source>
        <dbReference type="HAMAP-Rule" id="MF_01659"/>
    </source>
</evidence>
<accession>A0A4Z1E6V4</accession>
<dbReference type="GO" id="GO:0000287">
    <property type="term" value="F:magnesium ion binding"/>
    <property type="evidence" value="ECO:0007669"/>
    <property type="project" value="UniProtKB-UniRule"/>
</dbReference>
<keyword evidence="9" id="KW-1185">Reference proteome</keyword>
<evidence type="ECO:0000313" key="9">
    <source>
        <dbReference type="Proteomes" id="UP000297318"/>
    </source>
</evidence>
<comment type="pathway">
    <text evidence="6">Quinol/quinone metabolism; menaquinone biosynthesis.</text>
</comment>
<dbReference type="PIRSF" id="PIRSF004983">
    <property type="entry name" value="MenD"/>
    <property type="match status" value="1"/>
</dbReference>
<dbReference type="UniPathway" id="UPA01057">
    <property type="reaction ID" value="UER00164"/>
</dbReference>
<comment type="subunit">
    <text evidence="6">Homodimer.</text>
</comment>
<dbReference type="Proteomes" id="UP000297318">
    <property type="component" value="Unassembled WGS sequence"/>
</dbReference>
<keyword evidence="2 6" id="KW-0479">Metal-binding</keyword>
<sequence length="580" mass="58973">MSDVPVEGVPDESLPPAQQLARRVVRALVHSGVRDAVLAPGSRSAPLAYALLDAETAGVLRLHVVIDERSAGFVALGLAAATERPVPVVVTSGSAVANLHPAVVEAGHQRVPLVVVSCDRPAELVRRGASQTTEHVGMFGDGTGLSRPRATAEVDEAFQAATEVPRVVRAAVGSRRRVDPTGLAVPGPVHLNVVLADPLVPDAAGAAPDLEPGEVPLRWSSSVPHQLDLGPRTVLLAADGAGWAGAALAASGRWPVLAEPSAGIDAGHALGAVPALLDALGSEIERVVVVGRPTLSRQVTRLLARDDVEVVLLDPRGAPWLDVPGAVHVQEHEVLDPEASPAGPDDAAWSVAWAEAGAAVQAVLDAEVAGATDGSPPVGDVVARLVSSAVARDRGLLVAGASMAIRYLDLAGAPGAPVVASRGVAGIDGTLSTALGRALGRSGAGETGPVRALVGDLTFQHDVGGLVRGRLEREVDLQVVVLADDGGSIFATLEHGRPEHAAAHERVFATPQAVDIGALARGARVAHAVVDDVAGLVAALADPVRGRSVLEVRLDRTGAAARRAALQSRLVAAARDAVGG</sequence>
<comment type="cofactor">
    <cofactor evidence="6">
        <name>Mg(2+)</name>
        <dbReference type="ChEBI" id="CHEBI:18420"/>
    </cofactor>
    <cofactor evidence="6">
        <name>Mn(2+)</name>
        <dbReference type="ChEBI" id="CHEBI:29035"/>
    </cofactor>
</comment>
<evidence type="ECO:0000256" key="2">
    <source>
        <dbReference type="ARBA" id="ARBA00022723"/>
    </source>
</evidence>
<comment type="pathway">
    <text evidence="6">Quinol/quinone metabolism; 1,4-dihydroxy-2-naphthoate biosynthesis; 1,4-dihydroxy-2-naphthoate from chorismate: step 2/7.</text>
</comment>
<dbReference type="GO" id="GO:0030145">
    <property type="term" value="F:manganese ion binding"/>
    <property type="evidence" value="ECO:0007669"/>
    <property type="project" value="UniProtKB-UniRule"/>
</dbReference>
<dbReference type="UniPathway" id="UPA00079"/>
<comment type="caution">
    <text evidence="8">The sequence shown here is derived from an EMBL/GenBank/DDBJ whole genome shotgun (WGS) entry which is preliminary data.</text>
</comment>
<protein>
    <recommendedName>
        <fullName evidence="6">2-succinyl-5-enolpyruvyl-6-hydroxy-3-cyclohexene-1-carboxylate synthase</fullName>
        <shortName evidence="6">SEPHCHC synthase</shortName>
        <ecNumber evidence="6">2.2.1.9</ecNumber>
    </recommendedName>
    <alternativeName>
        <fullName evidence="6">Menaquinone biosynthesis protein MenD</fullName>
    </alternativeName>
</protein>
<keyword evidence="4 6" id="KW-0786">Thiamine pyrophosphate</keyword>
<evidence type="ECO:0000256" key="5">
    <source>
        <dbReference type="ARBA" id="ARBA00023211"/>
    </source>
</evidence>
<dbReference type="InterPro" id="IPR012001">
    <property type="entry name" value="Thiamin_PyroP_enz_TPP-bd_dom"/>
</dbReference>
<keyword evidence="1 6" id="KW-0808">Transferase</keyword>
<evidence type="ECO:0000313" key="8">
    <source>
        <dbReference type="EMBL" id="TGO06432.1"/>
    </source>
</evidence>
<keyword evidence="3 6" id="KW-0460">Magnesium</keyword>
<dbReference type="Gene3D" id="3.40.50.1220">
    <property type="entry name" value="TPP-binding domain"/>
    <property type="match status" value="1"/>
</dbReference>
<dbReference type="PANTHER" id="PTHR42916:SF1">
    <property type="entry name" value="PROTEIN PHYLLO, CHLOROPLASTIC"/>
    <property type="match status" value="1"/>
</dbReference>
<dbReference type="PANTHER" id="PTHR42916">
    <property type="entry name" value="2-SUCCINYL-5-ENOLPYRUVYL-6-HYDROXY-3-CYCLOHEXENE-1-CARBOXYLATE SYNTHASE"/>
    <property type="match status" value="1"/>
</dbReference>
<name>A0A4Z1E6V4_9MICO</name>
<dbReference type="GO" id="GO:0009234">
    <property type="term" value="P:menaquinone biosynthetic process"/>
    <property type="evidence" value="ECO:0007669"/>
    <property type="project" value="UniProtKB-UniRule"/>
</dbReference>
<dbReference type="GO" id="GO:0030976">
    <property type="term" value="F:thiamine pyrophosphate binding"/>
    <property type="evidence" value="ECO:0007669"/>
    <property type="project" value="UniProtKB-UniRule"/>
</dbReference>
<feature type="domain" description="Thiamine pyrophosphate enzyme N-terminal TPP-binding" evidence="7">
    <location>
        <begin position="20"/>
        <end position="133"/>
    </location>
</feature>
<proteinExistence type="inferred from homology"/>
<evidence type="ECO:0000259" key="7">
    <source>
        <dbReference type="Pfam" id="PF02776"/>
    </source>
</evidence>
<comment type="cofactor">
    <cofactor evidence="6">
        <name>thiamine diphosphate</name>
        <dbReference type="ChEBI" id="CHEBI:58937"/>
    </cofactor>
    <text evidence="6">Binds 1 thiamine pyrophosphate per subunit.</text>
</comment>
<evidence type="ECO:0000256" key="1">
    <source>
        <dbReference type="ARBA" id="ARBA00022679"/>
    </source>
</evidence>
<dbReference type="RefSeq" id="WP_199241482.1">
    <property type="nucleotide sequence ID" value="NZ_RHPJ01000001.1"/>
</dbReference>
<evidence type="ECO:0000256" key="3">
    <source>
        <dbReference type="ARBA" id="ARBA00022842"/>
    </source>
</evidence>
<dbReference type="GO" id="GO:0070204">
    <property type="term" value="F:2-succinyl-5-enolpyruvyl-6-hydroxy-3-cyclohexene-1-carboxylic-acid synthase activity"/>
    <property type="evidence" value="ECO:0007669"/>
    <property type="project" value="UniProtKB-UniRule"/>
</dbReference>
<dbReference type="Gene3D" id="3.40.50.970">
    <property type="match status" value="2"/>
</dbReference>
<dbReference type="EC" id="2.2.1.9" evidence="6"/>
<dbReference type="InterPro" id="IPR029061">
    <property type="entry name" value="THDP-binding"/>
</dbReference>